<dbReference type="InterPro" id="IPR049213">
    <property type="entry name" value="DUF6816"/>
</dbReference>
<dbReference type="Pfam" id="PF20670">
    <property type="entry name" value="DUF6816"/>
    <property type="match status" value="1"/>
</dbReference>
<accession>A0A7S3Q293</accession>
<evidence type="ECO:0000259" key="2">
    <source>
        <dbReference type="Pfam" id="PF20670"/>
    </source>
</evidence>
<evidence type="ECO:0000256" key="1">
    <source>
        <dbReference type="SAM" id="SignalP"/>
    </source>
</evidence>
<feature type="chain" id="PRO_5031538817" description="DUF6816 domain-containing protein" evidence="1">
    <location>
        <begin position="17"/>
        <end position="323"/>
    </location>
</feature>
<protein>
    <recommendedName>
        <fullName evidence="2">DUF6816 domain-containing protein</fullName>
    </recommendedName>
</protein>
<reference evidence="3" key="1">
    <citation type="submission" date="2021-01" db="EMBL/GenBank/DDBJ databases">
        <authorList>
            <person name="Corre E."/>
            <person name="Pelletier E."/>
            <person name="Niang G."/>
            <person name="Scheremetjew M."/>
            <person name="Finn R."/>
            <person name="Kale V."/>
            <person name="Holt S."/>
            <person name="Cochrane G."/>
            <person name="Meng A."/>
            <person name="Brown T."/>
            <person name="Cohen L."/>
        </authorList>
    </citation>
    <scope>NUCLEOTIDE SEQUENCE</scope>
    <source>
        <strain evidence="3">MM31A-1</strain>
    </source>
</reference>
<keyword evidence="1" id="KW-0732">Signal</keyword>
<organism evidence="3">
    <name type="scientific">Chaetoceros debilis</name>
    <dbReference type="NCBI Taxonomy" id="122233"/>
    <lineage>
        <taxon>Eukaryota</taxon>
        <taxon>Sar</taxon>
        <taxon>Stramenopiles</taxon>
        <taxon>Ochrophyta</taxon>
        <taxon>Bacillariophyta</taxon>
        <taxon>Coscinodiscophyceae</taxon>
        <taxon>Chaetocerotophycidae</taxon>
        <taxon>Chaetocerotales</taxon>
        <taxon>Chaetocerotaceae</taxon>
        <taxon>Chaetoceros</taxon>
    </lineage>
</organism>
<gene>
    <name evidence="3" type="ORF">CDEB00056_LOCUS8433</name>
</gene>
<evidence type="ECO:0000313" key="3">
    <source>
        <dbReference type="EMBL" id="CAE0463592.1"/>
    </source>
</evidence>
<name>A0A7S3Q293_9STRA</name>
<dbReference type="AlphaFoldDB" id="A0A7S3Q293"/>
<proteinExistence type="predicted"/>
<dbReference type="EMBL" id="HBIO01010875">
    <property type="protein sequence ID" value="CAE0463592.1"/>
    <property type="molecule type" value="Transcribed_RNA"/>
</dbReference>
<feature type="signal peptide" evidence="1">
    <location>
        <begin position="1"/>
        <end position="16"/>
    </location>
</feature>
<sequence length="323" mass="35631">MKSLLKLLMLMAGSSAFTLNDRARKSAGLSAESKGRRNILQQIILCPTLALLDPMESEAAFVNGPTAMENGMLESRVLENVLSPPPYGLDRSDIYYPSYFNGVWNVDSITTDILAPCGVPLFGGNNTYTRALTEVNTSLRYKARFVASASETSSNSDHKTYVADREYNVVEIAKAAMGENSVLNVPLSTPNKVSIVLTPNGAQQILKADLITLNRRSESINSCEFHCSEVVRQIIAPAKSNGVATPPMSPPSRSTLLKEIETTSLYTAVKDDVGNVSEIRCRQRSATFILPSQSDPMMYRMWEATRGRPIDVRFYNVIYTKRI</sequence>
<feature type="domain" description="DUF6816" evidence="2">
    <location>
        <begin position="91"/>
        <end position="299"/>
    </location>
</feature>